<dbReference type="SUPFAM" id="SSF48371">
    <property type="entry name" value="ARM repeat"/>
    <property type="match status" value="2"/>
</dbReference>
<proteinExistence type="predicted"/>
<organism evidence="1">
    <name type="scientific">marine sediment metagenome</name>
    <dbReference type="NCBI Taxonomy" id="412755"/>
    <lineage>
        <taxon>unclassified sequences</taxon>
        <taxon>metagenomes</taxon>
        <taxon>ecological metagenomes</taxon>
    </lineage>
</organism>
<dbReference type="InterPro" id="IPR011989">
    <property type="entry name" value="ARM-like"/>
</dbReference>
<sequence>PTEIARRIRHFDARMGSDNAAVRLKVLTELTYFHPRDSKLYPPLLRYLLKDPSPKVRWEAIKRLRAHGIFLTKAELPESYQVPMAGLCKPKDPESLARLRKMLSGTRGASAGWAITALAVAKDEKVLQLAGGLTDSRNVFVRFSAALAHLELGRRDRGLKLIQGIADTDDEASGFYKVWAAEVMVRHGREEYVGKLIEGVTHRFEKGYADPGIGILADLTGKYFPTPSQWKAWWKKRRR</sequence>
<accession>A0A0F8YST8</accession>
<name>A0A0F8YST8_9ZZZZ</name>
<dbReference type="Gene3D" id="1.25.10.10">
    <property type="entry name" value="Leucine-rich Repeat Variant"/>
    <property type="match status" value="1"/>
</dbReference>
<dbReference type="AlphaFoldDB" id="A0A0F8YST8"/>
<comment type="caution">
    <text evidence="1">The sequence shown here is derived from an EMBL/GenBank/DDBJ whole genome shotgun (WGS) entry which is preliminary data.</text>
</comment>
<evidence type="ECO:0008006" key="2">
    <source>
        <dbReference type="Google" id="ProtNLM"/>
    </source>
</evidence>
<dbReference type="InterPro" id="IPR016024">
    <property type="entry name" value="ARM-type_fold"/>
</dbReference>
<reference evidence="1" key="1">
    <citation type="journal article" date="2015" name="Nature">
        <title>Complex archaea that bridge the gap between prokaryotes and eukaryotes.</title>
        <authorList>
            <person name="Spang A."/>
            <person name="Saw J.H."/>
            <person name="Jorgensen S.L."/>
            <person name="Zaremba-Niedzwiedzka K."/>
            <person name="Martijn J."/>
            <person name="Lind A.E."/>
            <person name="van Eijk R."/>
            <person name="Schleper C."/>
            <person name="Guy L."/>
            <person name="Ettema T.J."/>
        </authorList>
    </citation>
    <scope>NUCLEOTIDE SEQUENCE</scope>
</reference>
<evidence type="ECO:0000313" key="1">
    <source>
        <dbReference type="EMBL" id="KKK51066.1"/>
    </source>
</evidence>
<dbReference type="EMBL" id="LAZR01067697">
    <property type="protein sequence ID" value="KKK51066.1"/>
    <property type="molecule type" value="Genomic_DNA"/>
</dbReference>
<feature type="non-terminal residue" evidence="1">
    <location>
        <position position="1"/>
    </location>
</feature>
<protein>
    <recommendedName>
        <fullName evidence="2">HEAT repeat domain-containing protein</fullName>
    </recommendedName>
</protein>
<gene>
    <name evidence="1" type="ORF">LCGC14_3118680</name>
</gene>